<dbReference type="SUPFAM" id="SSF56935">
    <property type="entry name" value="Porins"/>
    <property type="match status" value="1"/>
</dbReference>
<feature type="signal peptide" evidence="1">
    <location>
        <begin position="1"/>
        <end position="19"/>
    </location>
</feature>
<gene>
    <name evidence="2" type="ORF">A9Q93_01535</name>
</gene>
<evidence type="ECO:0008006" key="4">
    <source>
        <dbReference type="Google" id="ProtNLM"/>
    </source>
</evidence>
<evidence type="ECO:0000256" key="1">
    <source>
        <dbReference type="SAM" id="SignalP"/>
    </source>
</evidence>
<keyword evidence="1" id="KW-0732">Signal</keyword>
<comment type="caution">
    <text evidence="2">The sequence shown here is derived from an EMBL/GenBank/DDBJ whole genome shotgun (WGS) entry which is preliminary data.</text>
</comment>
<name>A0A1Z8BCJ3_9FLAO</name>
<dbReference type="EMBL" id="MAAX01000025">
    <property type="protein sequence ID" value="OUS20238.1"/>
    <property type="molecule type" value="Genomic_DNA"/>
</dbReference>
<reference evidence="3" key="1">
    <citation type="journal article" date="2017" name="Proc. Natl. Acad. Sci. U.S.A.">
        <title>Simulation of Deepwater Horizon oil plume reveals substrate specialization within a complex community of hydrocarbon-degraders.</title>
        <authorList>
            <person name="Hu P."/>
            <person name="Dubinsky E.A."/>
            <person name="Probst A.J."/>
            <person name="Wang J."/>
            <person name="Sieber C.M.K."/>
            <person name="Tom L.M."/>
            <person name="Gardinali P."/>
            <person name="Banfield J.F."/>
            <person name="Atlas R.M."/>
            <person name="Andersen G.L."/>
        </authorList>
    </citation>
    <scope>NUCLEOTIDE SEQUENCE [LARGE SCALE GENOMIC DNA]</scope>
</reference>
<protein>
    <recommendedName>
        <fullName evidence="4">Outer membrane protein</fullName>
    </recommendedName>
</protein>
<dbReference type="RefSeq" id="WP_303685620.1">
    <property type="nucleotide sequence ID" value="NZ_CAJXYO010000031.1"/>
</dbReference>
<accession>A0A1Z8BCJ3</accession>
<proteinExistence type="predicted"/>
<dbReference type="AlphaFoldDB" id="A0A1Z8BCJ3"/>
<sequence length="421" mass="46087">MIRSIVIAIAILTSINCFAQSRTSSPYSFFGLGQQTFKGTIENRSMGSMLTYADSVHINLRNPAAYGNLRVTTYSLGAVHSETWASTESESDSYSATSIEYVSIGIPLGRKAAFGFGLVPFNSVGYEIGNVTETLYSRFTGTGSINRAYLGFGYKITPELSIGGEFRYNFGEETNSSSVAVAGVQFGTNEINETDFSGASFNLGLHYQKMINEKLEIQASAVYSPESDLNAKNERTLSTFLLTTDLNENIVSTRTPELDEQDLKLPSELTFGLTIGQPLKWNAGVEYSTRGSSAITSRSFAPAGTTFKDAASYRAGGFYIPNYNSVTSYWDRVVYRGGIRYEELGLEISGDGVNSSDINEFGISFGLGLPIGKRTGFSNANIGFEIGQRGTEDFGLIRERFFNVSIGLSLNDVWFIKRKYN</sequence>
<evidence type="ECO:0000313" key="3">
    <source>
        <dbReference type="Proteomes" id="UP000196102"/>
    </source>
</evidence>
<feature type="chain" id="PRO_5013346428" description="Outer membrane protein" evidence="1">
    <location>
        <begin position="20"/>
        <end position="421"/>
    </location>
</feature>
<dbReference type="Gene3D" id="2.40.160.60">
    <property type="entry name" value="Outer membrane protein transport protein (OMPP1/FadL/TodX)"/>
    <property type="match status" value="1"/>
</dbReference>
<dbReference type="Proteomes" id="UP000196102">
    <property type="component" value="Unassembled WGS sequence"/>
</dbReference>
<organism evidence="2 3">
    <name type="scientific">Nonlabens dokdonensis</name>
    <dbReference type="NCBI Taxonomy" id="328515"/>
    <lineage>
        <taxon>Bacteria</taxon>
        <taxon>Pseudomonadati</taxon>
        <taxon>Bacteroidota</taxon>
        <taxon>Flavobacteriia</taxon>
        <taxon>Flavobacteriales</taxon>
        <taxon>Flavobacteriaceae</taxon>
        <taxon>Nonlabens</taxon>
    </lineage>
</organism>
<evidence type="ECO:0000313" key="2">
    <source>
        <dbReference type="EMBL" id="OUS20238.1"/>
    </source>
</evidence>